<dbReference type="PANTHER" id="PTHR11787">
    <property type="entry name" value="RAB GDP-DISSOCIATION INHIBITOR"/>
    <property type="match status" value="1"/>
</dbReference>
<dbReference type="Proteomes" id="UP000594261">
    <property type="component" value="Chromosome 11"/>
</dbReference>
<dbReference type="PANTHER" id="PTHR11787:SF4">
    <property type="entry name" value="CHM, RAB ESCORT PROTEIN 1"/>
    <property type="match status" value="1"/>
</dbReference>
<evidence type="ECO:0000313" key="4">
    <source>
        <dbReference type="Proteomes" id="UP000594261"/>
    </source>
</evidence>
<evidence type="ECO:0000256" key="1">
    <source>
        <dbReference type="ARBA" id="ARBA00005593"/>
    </source>
</evidence>
<dbReference type="AlphaFoldDB" id="A0A7N2MVV8"/>
<protein>
    <submittedName>
        <fullName evidence="3">Uncharacterized protein</fullName>
    </submittedName>
</protein>
<name>A0A7N2MVV8_QUELO</name>
<dbReference type="GO" id="GO:0007264">
    <property type="term" value="P:small GTPase-mediated signal transduction"/>
    <property type="evidence" value="ECO:0007669"/>
    <property type="project" value="InterPro"/>
</dbReference>
<keyword evidence="2" id="KW-0732">Signal</keyword>
<dbReference type="GO" id="GO:0005829">
    <property type="term" value="C:cytosol"/>
    <property type="evidence" value="ECO:0007669"/>
    <property type="project" value="TreeGrafter"/>
</dbReference>
<dbReference type="Gene3D" id="3.50.50.60">
    <property type="entry name" value="FAD/NAD(P)-binding domain"/>
    <property type="match status" value="1"/>
</dbReference>
<comment type="similarity">
    <text evidence="1">Belongs to the Rab GDI family.</text>
</comment>
<dbReference type="Gramene" id="QL11p005566:mrna">
    <property type="protein sequence ID" value="QL11p005566:mrna"/>
    <property type="gene ID" value="QL11p005566"/>
</dbReference>
<accession>A0A7N2MVV8</accession>
<dbReference type="InterPro" id="IPR036188">
    <property type="entry name" value="FAD/NAD-bd_sf"/>
</dbReference>
<dbReference type="GO" id="GO:0016192">
    <property type="term" value="P:vesicle-mediated transport"/>
    <property type="evidence" value="ECO:0007669"/>
    <property type="project" value="TreeGrafter"/>
</dbReference>
<evidence type="ECO:0000313" key="3">
    <source>
        <dbReference type="EnsemblPlants" id="QL11p005566:mrna"/>
    </source>
</evidence>
<dbReference type="InParanoid" id="A0A7N2MVV8"/>
<dbReference type="EMBL" id="LRBV02000011">
    <property type="status" value="NOT_ANNOTATED_CDS"/>
    <property type="molecule type" value="Genomic_DNA"/>
</dbReference>
<evidence type="ECO:0000256" key="2">
    <source>
        <dbReference type="SAM" id="SignalP"/>
    </source>
</evidence>
<dbReference type="InterPro" id="IPR018203">
    <property type="entry name" value="GDP_dissociation_inhibitor"/>
</dbReference>
<sequence length="69" mass="7707">MIIAVLSLRFPNALGAFMYPIYGHGDGELPQAFCRRAAVKGCIHFLMQGKVSGYASVFEKYQEKVDSFM</sequence>
<reference evidence="3" key="2">
    <citation type="submission" date="2021-01" db="UniProtKB">
        <authorList>
            <consortium name="EnsemblPlants"/>
        </authorList>
    </citation>
    <scope>IDENTIFICATION</scope>
</reference>
<dbReference type="GO" id="GO:0005968">
    <property type="term" value="C:Rab-protein geranylgeranyltransferase complex"/>
    <property type="evidence" value="ECO:0007669"/>
    <property type="project" value="TreeGrafter"/>
</dbReference>
<dbReference type="EnsemblPlants" id="QL11p005566:mrna">
    <property type="protein sequence ID" value="QL11p005566:mrna"/>
    <property type="gene ID" value="QL11p005566"/>
</dbReference>
<keyword evidence="4" id="KW-1185">Reference proteome</keyword>
<dbReference type="GO" id="GO:0005092">
    <property type="term" value="F:GDP-dissociation inhibitor activity"/>
    <property type="evidence" value="ECO:0007669"/>
    <property type="project" value="InterPro"/>
</dbReference>
<dbReference type="GO" id="GO:0005634">
    <property type="term" value="C:nucleus"/>
    <property type="evidence" value="ECO:0007669"/>
    <property type="project" value="TreeGrafter"/>
</dbReference>
<organism evidence="3 4">
    <name type="scientific">Quercus lobata</name>
    <name type="common">Valley oak</name>
    <dbReference type="NCBI Taxonomy" id="97700"/>
    <lineage>
        <taxon>Eukaryota</taxon>
        <taxon>Viridiplantae</taxon>
        <taxon>Streptophyta</taxon>
        <taxon>Embryophyta</taxon>
        <taxon>Tracheophyta</taxon>
        <taxon>Spermatophyta</taxon>
        <taxon>Magnoliopsida</taxon>
        <taxon>eudicotyledons</taxon>
        <taxon>Gunneridae</taxon>
        <taxon>Pentapetalae</taxon>
        <taxon>rosids</taxon>
        <taxon>fabids</taxon>
        <taxon>Fagales</taxon>
        <taxon>Fagaceae</taxon>
        <taxon>Quercus</taxon>
    </lineage>
</organism>
<proteinExistence type="inferred from homology"/>
<reference evidence="3 4" key="1">
    <citation type="journal article" date="2016" name="G3 (Bethesda)">
        <title>First Draft Assembly and Annotation of the Genome of a California Endemic Oak Quercus lobata Nee (Fagaceae).</title>
        <authorList>
            <person name="Sork V.L."/>
            <person name="Fitz-Gibbon S.T."/>
            <person name="Puiu D."/>
            <person name="Crepeau M."/>
            <person name="Gugger P.F."/>
            <person name="Sherman R."/>
            <person name="Stevens K."/>
            <person name="Langley C.H."/>
            <person name="Pellegrini M."/>
            <person name="Salzberg S.L."/>
        </authorList>
    </citation>
    <scope>NUCLEOTIDE SEQUENCE [LARGE SCALE GENOMIC DNA]</scope>
    <source>
        <strain evidence="3 4">cv. SW786</strain>
    </source>
</reference>
<feature type="chain" id="PRO_5029549317" evidence="2">
    <location>
        <begin position="16"/>
        <end position="69"/>
    </location>
</feature>
<feature type="signal peptide" evidence="2">
    <location>
        <begin position="1"/>
        <end position="15"/>
    </location>
</feature>